<accession>A0ABX1PHL6</accession>
<dbReference type="PANTHER" id="PTHR43272:SF33">
    <property type="entry name" value="AMP-BINDING DOMAIN-CONTAINING PROTEIN-RELATED"/>
    <property type="match status" value="1"/>
</dbReference>
<dbReference type="Gene3D" id="3.40.50.12780">
    <property type="entry name" value="N-terminal domain of ligase-like"/>
    <property type="match status" value="1"/>
</dbReference>
<dbReference type="RefSeq" id="WP_169117412.1">
    <property type="nucleotide sequence ID" value="NZ_WTVG02000038.1"/>
</dbReference>
<protein>
    <submittedName>
        <fullName evidence="4">AMP-binding protein</fullName>
    </submittedName>
</protein>
<evidence type="ECO:0000256" key="2">
    <source>
        <dbReference type="ARBA" id="ARBA00022840"/>
    </source>
</evidence>
<dbReference type="Pfam" id="PF23562">
    <property type="entry name" value="AMP-binding_C_3"/>
    <property type="match status" value="1"/>
</dbReference>
<comment type="caution">
    <text evidence="4">The sequence shown here is derived from an EMBL/GenBank/DDBJ whole genome shotgun (WGS) entry which is preliminary data.</text>
</comment>
<evidence type="ECO:0000313" key="5">
    <source>
        <dbReference type="Proteomes" id="UP000615989"/>
    </source>
</evidence>
<proteinExistence type="predicted"/>
<organism evidence="4 5">
    <name type="scientific">Aromatoleum anaerobium</name>
    <dbReference type="NCBI Taxonomy" id="182180"/>
    <lineage>
        <taxon>Bacteria</taxon>
        <taxon>Pseudomonadati</taxon>
        <taxon>Pseudomonadota</taxon>
        <taxon>Betaproteobacteria</taxon>
        <taxon>Rhodocyclales</taxon>
        <taxon>Rhodocyclaceae</taxon>
        <taxon>Aromatoleum</taxon>
    </lineage>
</organism>
<dbReference type="Proteomes" id="UP000615989">
    <property type="component" value="Unassembled WGS sequence"/>
</dbReference>
<dbReference type="Pfam" id="PF00501">
    <property type="entry name" value="AMP-binding"/>
    <property type="match status" value="1"/>
</dbReference>
<name>A0ABX1PHL6_9RHOO</name>
<dbReference type="InterPro" id="IPR000873">
    <property type="entry name" value="AMP-dep_synth/lig_dom"/>
</dbReference>
<evidence type="ECO:0000259" key="3">
    <source>
        <dbReference type="Pfam" id="PF00501"/>
    </source>
</evidence>
<gene>
    <name evidence="4" type="ORF">GO606_04580</name>
</gene>
<dbReference type="SUPFAM" id="SSF56801">
    <property type="entry name" value="Acetyl-CoA synthetase-like"/>
    <property type="match status" value="1"/>
</dbReference>
<dbReference type="InterPro" id="IPR020845">
    <property type="entry name" value="AMP-binding_CS"/>
</dbReference>
<feature type="domain" description="AMP-dependent synthetase/ligase" evidence="3">
    <location>
        <begin position="23"/>
        <end position="439"/>
    </location>
</feature>
<evidence type="ECO:0000313" key="4">
    <source>
        <dbReference type="EMBL" id="NMG24009.1"/>
    </source>
</evidence>
<keyword evidence="2" id="KW-0067">ATP-binding</keyword>
<keyword evidence="5" id="KW-1185">Reference proteome</keyword>
<evidence type="ECO:0000256" key="1">
    <source>
        <dbReference type="ARBA" id="ARBA00022741"/>
    </source>
</evidence>
<keyword evidence="1" id="KW-0547">Nucleotide-binding</keyword>
<dbReference type="InterPro" id="IPR042099">
    <property type="entry name" value="ANL_N_sf"/>
</dbReference>
<sequence length="658" mass="73347">MSESTGQAVHLAALDTFPRLLMHHASVRPNRPAMREKEYGIWQTHSWAAVAQNVRAIACGLAELGFKRGDRLAIIGDNRPRLYWSVAACQCLGGIPVMLYQDAVAQEMIYVLQDAEIQFAVVEDQEQVDKMLEIEAEVPLLRHVIYDDPRGMRHYTQTLLMGLDALQEMGRIHDRNHPDFLDAEIDKGASDDISVMLYTSGTTGKPKGVCQTHGAFIAAATGGMEFDRLTDREDILSYLPMAWVGDHLFSFAQAMVAGFTINCPESGDTVMTDLREIGPTYYFAPPRVFENLLTQVMIRMEDAGAVKRKLFHHFMDVARRCGADILDGKPVSVGDRVQYALGNFLVYGPLKNVLGMSRIRVAYTAGAAIGPDLFRFYRSIGVNLKQLYGQTETCAYVCLQPDGQIKLDSVGKPAPFVEVKLDDKGEILVKGPMLLKAYYKRPDATAESINADGYFMTGDAGFFDEDGHLKIIDRAKDVGKLNDGSMFAPNYIENKVKFFPYVKEAVTFGNGRDCVTAFINIDLEAVGNWAERKGMAYSGYTDLASQPAVYELIRDCVEKVNADLAVDPKMSGSQIRRFLILHKELDADDGELTRTRKVRRNFIAERYGVLIEALFDGRKSQRIETVVKYEDGREGRISAELRIEDAKTFAPQAAKQAA</sequence>
<dbReference type="PANTHER" id="PTHR43272">
    <property type="entry name" value="LONG-CHAIN-FATTY-ACID--COA LIGASE"/>
    <property type="match status" value="1"/>
</dbReference>
<dbReference type="PROSITE" id="PS00455">
    <property type="entry name" value="AMP_BINDING"/>
    <property type="match status" value="1"/>
</dbReference>
<reference evidence="4" key="1">
    <citation type="submission" date="2019-12" db="EMBL/GenBank/DDBJ databases">
        <title>Comparative genomics gives insights into the taxonomy of the Azoarcus-Aromatoleum group and reveals separate origins of nif in the plant-associated Azoarcus and non-plant-associated Aromatoleum sub-groups.</title>
        <authorList>
            <person name="Lafos M."/>
            <person name="Maluk M."/>
            <person name="Batista M."/>
            <person name="Junghare M."/>
            <person name="Carmona M."/>
            <person name="Faoro H."/>
            <person name="Cruz L.M."/>
            <person name="Battistoni F."/>
            <person name="De Souza E."/>
            <person name="Pedrosa F."/>
            <person name="Chen W.-M."/>
            <person name="Poole P.S."/>
            <person name="Dixon R.A."/>
            <person name="James E.K."/>
        </authorList>
    </citation>
    <scope>NUCLEOTIDE SEQUENCE</scope>
    <source>
        <strain evidence="4">LuFRes1</strain>
    </source>
</reference>
<dbReference type="EMBL" id="WTVG01000008">
    <property type="protein sequence ID" value="NMG24009.1"/>
    <property type="molecule type" value="Genomic_DNA"/>
</dbReference>